<dbReference type="Proteomes" id="UP000316621">
    <property type="component" value="Chromosome 4"/>
</dbReference>
<dbReference type="EMBL" id="CM010718">
    <property type="protein sequence ID" value="RZC59136.1"/>
    <property type="molecule type" value="Genomic_DNA"/>
</dbReference>
<proteinExistence type="predicted"/>
<accession>A0A4Y7JF35</accession>
<dbReference type="Gramene" id="RZC59136">
    <property type="protein sequence ID" value="RZC59136"/>
    <property type="gene ID" value="C5167_006437"/>
</dbReference>
<evidence type="ECO:0000313" key="2">
    <source>
        <dbReference type="Proteomes" id="UP000316621"/>
    </source>
</evidence>
<dbReference type="AlphaFoldDB" id="A0A4Y7JF35"/>
<reference evidence="1 2" key="1">
    <citation type="journal article" date="2018" name="Science">
        <title>The opium poppy genome and morphinan production.</title>
        <authorList>
            <person name="Guo L."/>
            <person name="Winzer T."/>
            <person name="Yang X."/>
            <person name="Li Y."/>
            <person name="Ning Z."/>
            <person name="He Z."/>
            <person name="Teodor R."/>
            <person name="Lu Y."/>
            <person name="Bowser T.A."/>
            <person name="Graham I.A."/>
            <person name="Ye K."/>
        </authorList>
    </citation>
    <scope>NUCLEOTIDE SEQUENCE [LARGE SCALE GENOMIC DNA]</scope>
    <source>
        <strain evidence="2">cv. HN1</strain>
        <tissue evidence="1">Leaves</tissue>
    </source>
</reference>
<name>A0A4Y7JF35_PAPSO</name>
<evidence type="ECO:0000313" key="1">
    <source>
        <dbReference type="EMBL" id="RZC59136.1"/>
    </source>
</evidence>
<sequence>MGQPVNNMGPSIPRGARLSSIKRLAQGYCSTTTETFGEQSVNGVGQSITYVVRLSSIRKLARNHRSPTAEFAGIPNNEDQPSHRDTTANIPIVGRLCWQVLCRLKKPLIIYLIFLIR</sequence>
<keyword evidence="2" id="KW-1185">Reference proteome</keyword>
<organism evidence="1 2">
    <name type="scientific">Papaver somniferum</name>
    <name type="common">Opium poppy</name>
    <dbReference type="NCBI Taxonomy" id="3469"/>
    <lineage>
        <taxon>Eukaryota</taxon>
        <taxon>Viridiplantae</taxon>
        <taxon>Streptophyta</taxon>
        <taxon>Embryophyta</taxon>
        <taxon>Tracheophyta</taxon>
        <taxon>Spermatophyta</taxon>
        <taxon>Magnoliopsida</taxon>
        <taxon>Ranunculales</taxon>
        <taxon>Papaveraceae</taxon>
        <taxon>Papaveroideae</taxon>
        <taxon>Papaver</taxon>
    </lineage>
</organism>
<gene>
    <name evidence="1" type="ORF">C5167_006437</name>
</gene>
<protein>
    <submittedName>
        <fullName evidence="1">Uncharacterized protein</fullName>
    </submittedName>
</protein>